<dbReference type="PANTHER" id="PTHR11071:SF561">
    <property type="entry name" value="PEPTIDYL-PROLYL CIS-TRANS ISOMERASE D-RELATED"/>
    <property type="match status" value="1"/>
</dbReference>
<protein>
    <recommendedName>
        <fullName evidence="2">PPIase cyclophilin-type domain-containing protein</fullName>
    </recommendedName>
</protein>
<comment type="caution">
    <text evidence="3">The sequence shown here is derived from an EMBL/GenBank/DDBJ whole genome shotgun (WGS) entry which is preliminary data.</text>
</comment>
<keyword evidence="4" id="KW-1185">Reference proteome</keyword>
<organism evidence="3 4">
    <name type="scientific">Gossypium arboreum</name>
    <name type="common">Tree cotton</name>
    <name type="synonym">Gossypium nanking</name>
    <dbReference type="NCBI Taxonomy" id="29729"/>
    <lineage>
        <taxon>Eukaryota</taxon>
        <taxon>Viridiplantae</taxon>
        <taxon>Streptophyta</taxon>
        <taxon>Embryophyta</taxon>
        <taxon>Tracheophyta</taxon>
        <taxon>Spermatophyta</taxon>
        <taxon>Magnoliopsida</taxon>
        <taxon>eudicotyledons</taxon>
        <taxon>Gunneridae</taxon>
        <taxon>Pentapetalae</taxon>
        <taxon>rosids</taxon>
        <taxon>malvids</taxon>
        <taxon>Malvales</taxon>
        <taxon>Malvaceae</taxon>
        <taxon>Malvoideae</taxon>
        <taxon>Gossypium</taxon>
    </lineage>
</organism>
<dbReference type="InterPro" id="IPR029000">
    <property type="entry name" value="Cyclophilin-like_dom_sf"/>
</dbReference>
<dbReference type="InterPro" id="IPR002130">
    <property type="entry name" value="Cyclophilin-type_PPIase_dom"/>
</dbReference>
<reference evidence="3 4" key="1">
    <citation type="submission" date="2023-03" db="EMBL/GenBank/DDBJ databases">
        <title>WGS of Gossypium arboreum.</title>
        <authorList>
            <person name="Yu D."/>
        </authorList>
    </citation>
    <scope>NUCLEOTIDE SEQUENCE [LARGE SCALE GENOMIC DNA]</scope>
    <source>
        <tissue evidence="3">Leaf</tissue>
    </source>
</reference>
<comment type="similarity">
    <text evidence="1">Belongs to the cyclophilin-type PPIase family.</text>
</comment>
<evidence type="ECO:0000313" key="3">
    <source>
        <dbReference type="EMBL" id="KAK5818395.1"/>
    </source>
</evidence>
<dbReference type="Gene3D" id="2.40.100.10">
    <property type="entry name" value="Cyclophilin-like"/>
    <property type="match status" value="1"/>
</dbReference>
<feature type="domain" description="PPIase cyclophilin-type" evidence="2">
    <location>
        <begin position="1"/>
        <end position="47"/>
    </location>
</feature>
<accession>A0ABR0PB52</accession>
<evidence type="ECO:0000313" key="4">
    <source>
        <dbReference type="Proteomes" id="UP001358586"/>
    </source>
</evidence>
<evidence type="ECO:0000259" key="2">
    <source>
        <dbReference type="PROSITE" id="PS50072"/>
    </source>
</evidence>
<dbReference type="Proteomes" id="UP001358586">
    <property type="component" value="Chromosome 7"/>
</dbReference>
<dbReference type="PROSITE" id="PS50072">
    <property type="entry name" value="CSA_PPIASE_2"/>
    <property type="match status" value="1"/>
</dbReference>
<dbReference type="Pfam" id="PF00160">
    <property type="entry name" value="Pro_isomerase"/>
    <property type="match status" value="1"/>
</dbReference>
<sequence length="55" mass="5847">MAAKWLDGKHVVFGKVLSGMDVVYKIEAQGRLSCTPKNKVVIVASGEISVGRATT</sequence>
<gene>
    <name evidence="3" type="ORF">PVK06_023332</name>
</gene>
<proteinExistence type="inferred from homology"/>
<dbReference type="EMBL" id="JARKNE010000007">
    <property type="protein sequence ID" value="KAK5818395.1"/>
    <property type="molecule type" value="Genomic_DNA"/>
</dbReference>
<dbReference type="PANTHER" id="PTHR11071">
    <property type="entry name" value="PEPTIDYL-PROLYL CIS-TRANS ISOMERASE"/>
    <property type="match status" value="1"/>
</dbReference>
<dbReference type="SUPFAM" id="SSF50891">
    <property type="entry name" value="Cyclophilin-like"/>
    <property type="match status" value="1"/>
</dbReference>
<evidence type="ECO:0000256" key="1">
    <source>
        <dbReference type="ARBA" id="ARBA00007365"/>
    </source>
</evidence>
<name>A0ABR0PB52_GOSAR</name>